<evidence type="ECO:0000259" key="3">
    <source>
        <dbReference type="Pfam" id="PF00881"/>
    </source>
</evidence>
<reference evidence="4" key="1">
    <citation type="journal article" date="2021" name="PeerJ">
        <title>Extensive microbial diversity within the chicken gut microbiome revealed by metagenomics and culture.</title>
        <authorList>
            <person name="Gilroy R."/>
            <person name="Ravi A."/>
            <person name="Getino M."/>
            <person name="Pursley I."/>
            <person name="Horton D.L."/>
            <person name="Alikhan N.F."/>
            <person name="Baker D."/>
            <person name="Gharbi K."/>
            <person name="Hall N."/>
            <person name="Watson M."/>
            <person name="Adriaenssens E.M."/>
            <person name="Foster-Nyarko E."/>
            <person name="Jarju S."/>
            <person name="Secka A."/>
            <person name="Antonio M."/>
            <person name="Oren A."/>
            <person name="Chaudhuri R.R."/>
            <person name="La Ragione R."/>
            <person name="Hildebrand F."/>
            <person name="Pallen M.J."/>
        </authorList>
    </citation>
    <scope>NUCLEOTIDE SEQUENCE</scope>
    <source>
        <strain evidence="4">ChiGjej6B6-1540</strain>
    </source>
</reference>
<feature type="domain" description="Nitroreductase" evidence="3">
    <location>
        <begin position="9"/>
        <end position="64"/>
    </location>
</feature>
<dbReference type="InterPro" id="IPR029479">
    <property type="entry name" value="Nitroreductase"/>
</dbReference>
<dbReference type="AlphaFoldDB" id="A0A9D1RRQ9"/>
<protein>
    <submittedName>
        <fullName evidence="4">Nitroreductase</fullName>
    </submittedName>
</protein>
<dbReference type="PANTHER" id="PTHR43673:SF10">
    <property type="entry name" value="NADH DEHYDROGENASE_NAD(P)H NITROREDUCTASE XCC3605-RELATED"/>
    <property type="match status" value="1"/>
</dbReference>
<sequence length="172" mass="18584">MKEAYENLLTRRSVRAYTGQPVPKETVEAIVEAGRYAPSGMGRQPCVFVVVQDKETVQRLSRLNAAVMGTDSDPFYGASTVVVVLADRTVPTYRDDGALAMGNLMNAAHALGVDSCWIHRAREVMDGPEGAKLREQWGLSADYEGIGNCILGYAAGEVPAAKPRRAGNVIWA</sequence>
<dbReference type="Pfam" id="PF00881">
    <property type="entry name" value="Nitroreductase"/>
    <property type="match status" value="2"/>
</dbReference>
<comment type="caution">
    <text evidence="4">The sequence shown here is derived from an EMBL/GenBank/DDBJ whole genome shotgun (WGS) entry which is preliminary data.</text>
</comment>
<dbReference type="Gene3D" id="3.40.109.10">
    <property type="entry name" value="NADH Oxidase"/>
    <property type="match status" value="1"/>
</dbReference>
<dbReference type="Proteomes" id="UP000824192">
    <property type="component" value="Unassembled WGS sequence"/>
</dbReference>
<dbReference type="PANTHER" id="PTHR43673">
    <property type="entry name" value="NAD(P)H NITROREDUCTASE YDGI-RELATED"/>
    <property type="match status" value="1"/>
</dbReference>
<dbReference type="InterPro" id="IPR000415">
    <property type="entry name" value="Nitroreductase-like"/>
</dbReference>
<evidence type="ECO:0000313" key="4">
    <source>
        <dbReference type="EMBL" id="HIW93246.1"/>
    </source>
</evidence>
<name>A0A9D1RRQ9_9FIRM</name>
<proteinExistence type="inferred from homology"/>
<keyword evidence="2" id="KW-0560">Oxidoreductase</keyword>
<evidence type="ECO:0000256" key="2">
    <source>
        <dbReference type="ARBA" id="ARBA00023002"/>
    </source>
</evidence>
<dbReference type="CDD" id="cd02136">
    <property type="entry name" value="PnbA_NfnB-like"/>
    <property type="match status" value="1"/>
</dbReference>
<evidence type="ECO:0000256" key="1">
    <source>
        <dbReference type="ARBA" id="ARBA00007118"/>
    </source>
</evidence>
<reference evidence="4" key="2">
    <citation type="submission" date="2021-04" db="EMBL/GenBank/DDBJ databases">
        <authorList>
            <person name="Gilroy R."/>
        </authorList>
    </citation>
    <scope>NUCLEOTIDE SEQUENCE</scope>
    <source>
        <strain evidence="4">ChiGjej6B6-1540</strain>
    </source>
</reference>
<accession>A0A9D1RRQ9</accession>
<feature type="domain" description="Nitroreductase" evidence="3">
    <location>
        <begin position="98"/>
        <end position="153"/>
    </location>
</feature>
<evidence type="ECO:0000313" key="5">
    <source>
        <dbReference type="Proteomes" id="UP000824192"/>
    </source>
</evidence>
<gene>
    <name evidence="4" type="ORF">H9868_01765</name>
</gene>
<dbReference type="SUPFAM" id="SSF55469">
    <property type="entry name" value="FMN-dependent nitroreductase-like"/>
    <property type="match status" value="1"/>
</dbReference>
<dbReference type="EMBL" id="DXGA01000039">
    <property type="protein sequence ID" value="HIW93246.1"/>
    <property type="molecule type" value="Genomic_DNA"/>
</dbReference>
<organism evidence="4 5">
    <name type="scientific">Candidatus Flavonifractor merdipullorum</name>
    <dbReference type="NCBI Taxonomy" id="2838590"/>
    <lineage>
        <taxon>Bacteria</taxon>
        <taxon>Bacillati</taxon>
        <taxon>Bacillota</taxon>
        <taxon>Clostridia</taxon>
        <taxon>Eubacteriales</taxon>
        <taxon>Oscillospiraceae</taxon>
        <taxon>Flavonifractor</taxon>
    </lineage>
</organism>
<dbReference type="GO" id="GO:0016491">
    <property type="term" value="F:oxidoreductase activity"/>
    <property type="evidence" value="ECO:0007669"/>
    <property type="project" value="UniProtKB-KW"/>
</dbReference>
<comment type="similarity">
    <text evidence="1">Belongs to the nitroreductase family.</text>
</comment>